<evidence type="ECO:0000313" key="2">
    <source>
        <dbReference type="EMBL" id="ROO24948.1"/>
    </source>
</evidence>
<accession>A0A423PH45</accession>
<dbReference type="InterPro" id="IPR001082">
    <property type="entry name" value="Pilin"/>
</dbReference>
<dbReference type="EMBL" id="AYKH01000040">
    <property type="protein sequence ID" value="ROO24948.1"/>
    <property type="molecule type" value="Genomic_DNA"/>
</dbReference>
<name>A0A423PH45_9GAMM</name>
<proteinExistence type="inferred from homology"/>
<dbReference type="Proteomes" id="UP000283993">
    <property type="component" value="Unassembled WGS sequence"/>
</dbReference>
<dbReference type="SUPFAM" id="SSF54523">
    <property type="entry name" value="Pili subunits"/>
    <property type="match status" value="1"/>
</dbReference>
<gene>
    <name evidence="2" type="ORF">SAOR_13245</name>
</gene>
<dbReference type="Gene3D" id="3.30.700.10">
    <property type="entry name" value="Glycoprotein, Type 4 Pilin"/>
    <property type="match status" value="1"/>
</dbReference>
<dbReference type="GO" id="GO:0009289">
    <property type="term" value="C:pilus"/>
    <property type="evidence" value="ECO:0007669"/>
    <property type="project" value="InterPro"/>
</dbReference>
<dbReference type="GO" id="GO:0007155">
    <property type="term" value="P:cell adhesion"/>
    <property type="evidence" value="ECO:0007669"/>
    <property type="project" value="InterPro"/>
</dbReference>
<evidence type="ECO:0000313" key="3">
    <source>
        <dbReference type="Proteomes" id="UP000283993"/>
    </source>
</evidence>
<protein>
    <submittedName>
        <fullName evidence="2">Pilus protein</fullName>
    </submittedName>
</protein>
<dbReference type="InterPro" id="IPR045584">
    <property type="entry name" value="Pilin-like"/>
</dbReference>
<evidence type="ECO:0000256" key="1">
    <source>
        <dbReference type="ARBA" id="ARBA00005233"/>
    </source>
</evidence>
<dbReference type="AlphaFoldDB" id="A0A423PH45"/>
<comment type="caution">
    <text evidence="2">The sequence shown here is derived from an EMBL/GenBank/DDBJ whole genome shotgun (WGS) entry which is preliminary data.</text>
</comment>
<keyword evidence="3" id="KW-1185">Reference proteome</keyword>
<organism evidence="2 3">
    <name type="scientific">Salinisphaera orenii MK-B5</name>
    <dbReference type="NCBI Taxonomy" id="856730"/>
    <lineage>
        <taxon>Bacteria</taxon>
        <taxon>Pseudomonadati</taxon>
        <taxon>Pseudomonadota</taxon>
        <taxon>Gammaproteobacteria</taxon>
        <taxon>Salinisphaerales</taxon>
        <taxon>Salinisphaeraceae</taxon>
        <taxon>Salinisphaera</taxon>
    </lineage>
</organism>
<reference evidence="2 3" key="1">
    <citation type="submission" date="2013-10" db="EMBL/GenBank/DDBJ databases">
        <title>Salinisphaera orenii MK-B5 Genome Sequencing.</title>
        <authorList>
            <person name="Lai Q."/>
            <person name="Li C."/>
            <person name="Shao Z."/>
        </authorList>
    </citation>
    <scope>NUCLEOTIDE SEQUENCE [LARGE SCALE GENOMIC DNA]</scope>
    <source>
        <strain evidence="2 3">MK-B5</strain>
    </source>
</reference>
<dbReference type="Pfam" id="PF00114">
    <property type="entry name" value="Pilin"/>
    <property type="match status" value="1"/>
</dbReference>
<sequence>MIVLAVVGMLAALAIPGYRNYVTRARISEGLGLAQPVKYAVAEYYSAHGRLPDSSNWLTVLGMLGIDASSQYGAAEGEYTRRIWFYSNADAPAIKIRYRGGAIDDRLVFLEARLNAGGIRWTCSAPSSEGVPERYLPASCR</sequence>
<comment type="similarity">
    <text evidence="1">Belongs to the N-Me-Phe pilin family.</text>
</comment>